<dbReference type="Gene3D" id="3.40.50.1580">
    <property type="entry name" value="Nucleoside phosphorylase domain"/>
    <property type="match status" value="1"/>
</dbReference>
<evidence type="ECO:0000259" key="6">
    <source>
        <dbReference type="Pfam" id="PF01048"/>
    </source>
</evidence>
<dbReference type="GO" id="GO:0008782">
    <property type="term" value="F:adenosylhomocysteine nucleosidase activity"/>
    <property type="evidence" value="ECO:0007669"/>
    <property type="project" value="UniProtKB-EC"/>
</dbReference>
<evidence type="ECO:0000256" key="2">
    <source>
        <dbReference type="ARBA" id="ARBA00011974"/>
    </source>
</evidence>
<dbReference type="InterPro" id="IPR000845">
    <property type="entry name" value="Nucleoside_phosphorylase_d"/>
</dbReference>
<keyword evidence="8" id="KW-1185">Reference proteome</keyword>
<comment type="caution">
    <text evidence="7">The sequence shown here is derived from an EMBL/GenBank/DDBJ whole genome shotgun (WGS) entry which is preliminary data.</text>
</comment>
<evidence type="ECO:0000256" key="3">
    <source>
        <dbReference type="ARBA" id="ARBA00022605"/>
    </source>
</evidence>
<name>A0A1E5KWK6_9ENTE</name>
<evidence type="ECO:0000256" key="4">
    <source>
        <dbReference type="ARBA" id="ARBA00022801"/>
    </source>
</evidence>
<dbReference type="RefSeq" id="WP_069699005.1">
    <property type="nucleotide sequence ID" value="NZ_JAGGMA010000039.1"/>
</dbReference>
<comment type="pathway">
    <text evidence="1">Amino-acid biosynthesis; L-methionine biosynthesis via salvage pathway; S-methyl-5-thio-alpha-D-ribose 1-phosphate from S-methyl-5'-thioadenosine (hydrolase route): step 1/2.</text>
</comment>
<evidence type="ECO:0000256" key="5">
    <source>
        <dbReference type="ARBA" id="ARBA00023167"/>
    </source>
</evidence>
<dbReference type="GO" id="GO:0008930">
    <property type="term" value="F:methylthioadenosine nucleosidase activity"/>
    <property type="evidence" value="ECO:0007669"/>
    <property type="project" value="InterPro"/>
</dbReference>
<dbReference type="InterPro" id="IPR010049">
    <property type="entry name" value="MTA_SAH_Nsdase"/>
</dbReference>
<dbReference type="GO" id="GO:0019509">
    <property type="term" value="P:L-methionine salvage from methylthioadenosine"/>
    <property type="evidence" value="ECO:0007669"/>
    <property type="project" value="UniProtKB-UniPathway"/>
</dbReference>
<keyword evidence="5" id="KW-0486">Methionine biosynthesis</keyword>
<dbReference type="GO" id="GO:0019284">
    <property type="term" value="P:L-methionine salvage from S-adenosylmethionine"/>
    <property type="evidence" value="ECO:0007669"/>
    <property type="project" value="TreeGrafter"/>
</dbReference>
<evidence type="ECO:0000313" key="7">
    <source>
        <dbReference type="EMBL" id="OEH81999.1"/>
    </source>
</evidence>
<keyword evidence="3" id="KW-0028">Amino-acid biosynthesis</keyword>
<accession>A0A1E5KWK6</accession>
<protein>
    <recommendedName>
        <fullName evidence="2">adenosylhomocysteine nucleosidase</fullName>
        <ecNumber evidence="2">3.2.2.9</ecNumber>
    </recommendedName>
</protein>
<organism evidence="7 8">
    <name type="scientific">Enterococcus rivorum</name>
    <dbReference type="NCBI Taxonomy" id="762845"/>
    <lineage>
        <taxon>Bacteria</taxon>
        <taxon>Bacillati</taxon>
        <taxon>Bacillota</taxon>
        <taxon>Bacilli</taxon>
        <taxon>Lactobacillales</taxon>
        <taxon>Enterococcaceae</taxon>
        <taxon>Enterococcus</taxon>
    </lineage>
</organism>
<dbReference type="EMBL" id="MIEK01000031">
    <property type="protein sequence ID" value="OEH81999.1"/>
    <property type="molecule type" value="Genomic_DNA"/>
</dbReference>
<dbReference type="UniPathway" id="UPA00904">
    <property type="reaction ID" value="UER00871"/>
</dbReference>
<evidence type="ECO:0000313" key="8">
    <source>
        <dbReference type="Proteomes" id="UP000095256"/>
    </source>
</evidence>
<dbReference type="AlphaFoldDB" id="A0A1E5KWK6"/>
<dbReference type="InterPro" id="IPR035994">
    <property type="entry name" value="Nucleoside_phosphorylase_sf"/>
</dbReference>
<reference evidence="7 8" key="1">
    <citation type="submission" date="2016-09" db="EMBL/GenBank/DDBJ databases">
        <authorList>
            <person name="Capua I."/>
            <person name="De Benedictis P."/>
            <person name="Joannis T."/>
            <person name="Lombin L.H."/>
            <person name="Cattoli G."/>
        </authorList>
    </citation>
    <scope>NUCLEOTIDE SEQUENCE [LARGE SCALE GENOMIC DNA]</scope>
    <source>
        <strain evidence="7 8">LMG 25899</strain>
    </source>
</reference>
<evidence type="ECO:0000256" key="1">
    <source>
        <dbReference type="ARBA" id="ARBA00004945"/>
    </source>
</evidence>
<gene>
    <name evidence="7" type="ORF">BCR26_14910</name>
</gene>
<dbReference type="CDD" id="cd09008">
    <property type="entry name" value="MTAN"/>
    <property type="match status" value="1"/>
</dbReference>
<dbReference type="Pfam" id="PF01048">
    <property type="entry name" value="PNP_UDP_1"/>
    <property type="match status" value="1"/>
</dbReference>
<proteinExistence type="predicted"/>
<dbReference type="SUPFAM" id="SSF53167">
    <property type="entry name" value="Purine and uridine phosphorylases"/>
    <property type="match status" value="1"/>
</dbReference>
<dbReference type="NCBIfam" id="TIGR01704">
    <property type="entry name" value="MTA_SAH-Nsdase"/>
    <property type="match status" value="1"/>
</dbReference>
<dbReference type="GO" id="GO:0009164">
    <property type="term" value="P:nucleoside catabolic process"/>
    <property type="evidence" value="ECO:0007669"/>
    <property type="project" value="InterPro"/>
</dbReference>
<dbReference type="Proteomes" id="UP000095256">
    <property type="component" value="Unassembled WGS sequence"/>
</dbReference>
<feature type="domain" description="Nucleoside phosphorylase" evidence="6">
    <location>
        <begin position="3"/>
        <end position="213"/>
    </location>
</feature>
<dbReference type="EC" id="3.2.2.9" evidence="2"/>
<dbReference type="STRING" id="762845.BCR26_14910"/>
<dbReference type="GO" id="GO:0005829">
    <property type="term" value="C:cytosol"/>
    <property type="evidence" value="ECO:0007669"/>
    <property type="project" value="TreeGrafter"/>
</dbReference>
<dbReference type="PANTHER" id="PTHR46832:SF1">
    <property type="entry name" value="5'-METHYLTHIOADENOSINE_S-ADENOSYLHOMOCYSTEINE NUCLEOSIDASE"/>
    <property type="match status" value="1"/>
</dbReference>
<dbReference type="PANTHER" id="PTHR46832">
    <property type="entry name" value="5'-METHYLTHIOADENOSINE/S-ADENOSYLHOMOCYSTEINE NUCLEOSIDASE"/>
    <property type="match status" value="1"/>
</dbReference>
<keyword evidence="4" id="KW-0378">Hydrolase</keyword>
<dbReference type="OrthoDB" id="9792278at2"/>
<sequence>MIIGLVAAMDNELNPFLESFSIDKYEIRNKNTIYTCHYQQHTLILVCTGRGKVNATVYTQQLISQYELDIVFNVGVSGGIEPNSQIFDIYIGSKYCHYDVRRKQSENTFPNKLYYDCDNKVLELLLEIDPLIKQGIFGTGEGFVADKEQKERLYKDFDICAVDMESAAIAQCCYLNDIRFIGIRGICDNADEQAAYTGEDLQEEISNTIVRLVIKLLRKFS</sequence>